<organism evidence="2 3">
    <name type="scientific">Colletotrichum lupini</name>
    <dbReference type="NCBI Taxonomy" id="145971"/>
    <lineage>
        <taxon>Eukaryota</taxon>
        <taxon>Fungi</taxon>
        <taxon>Dikarya</taxon>
        <taxon>Ascomycota</taxon>
        <taxon>Pezizomycotina</taxon>
        <taxon>Sordariomycetes</taxon>
        <taxon>Hypocreomycetidae</taxon>
        <taxon>Glomerellales</taxon>
        <taxon>Glomerellaceae</taxon>
        <taxon>Colletotrichum</taxon>
        <taxon>Colletotrichum acutatum species complex</taxon>
    </lineage>
</organism>
<gene>
    <name evidence="2" type="ORF">CLUP02_17455</name>
</gene>
<proteinExistence type="predicted"/>
<evidence type="ECO:0000256" key="1">
    <source>
        <dbReference type="SAM" id="MobiDB-lite"/>
    </source>
</evidence>
<dbReference type="Proteomes" id="UP000830671">
    <property type="component" value="Chromosome 10"/>
</dbReference>
<evidence type="ECO:0000313" key="2">
    <source>
        <dbReference type="EMBL" id="UQC75946.1"/>
    </source>
</evidence>
<keyword evidence="3" id="KW-1185">Reference proteome</keyword>
<dbReference type="RefSeq" id="XP_049137589.1">
    <property type="nucleotide sequence ID" value="XM_049296365.1"/>
</dbReference>
<dbReference type="EMBL" id="CP019472">
    <property type="protein sequence ID" value="UQC75946.1"/>
    <property type="molecule type" value="Genomic_DNA"/>
</dbReference>
<accession>A0A9Q8SEJ9</accession>
<name>A0A9Q8SEJ9_9PEZI</name>
<protein>
    <submittedName>
        <fullName evidence="2">Uncharacterized protein</fullName>
    </submittedName>
</protein>
<dbReference type="AlphaFoldDB" id="A0A9Q8SEJ9"/>
<dbReference type="KEGG" id="clup:CLUP02_17455"/>
<sequence length="191" mass="21629">MGAPVARLVGVCGYWCVRDHVRYGDRGEEEMKGYLHLYLWAKGWNSVLRSCGVINLSPTGFLPDVEELRNQKMEVSAQRLRQDAEILKGEVDQHTIPCSRRRGLGWYGPSTPAGSAYYVEVRVLEMYRSIFYRLFSLTDVETLLMNQQASISSPRTNSERFVRKRNTTHGQPNNPRAGKGFSSGDGPERLA</sequence>
<reference evidence="2" key="1">
    <citation type="journal article" date="2021" name="Mol. Plant Microbe Interact.">
        <title>Complete Genome Sequence of the Plant-Pathogenic Fungus Colletotrichum lupini.</title>
        <authorList>
            <person name="Baroncelli R."/>
            <person name="Pensec F."/>
            <person name="Da Lio D."/>
            <person name="Boufleur T."/>
            <person name="Vicente I."/>
            <person name="Sarrocco S."/>
            <person name="Picot A."/>
            <person name="Baraldi E."/>
            <person name="Sukno S."/>
            <person name="Thon M."/>
            <person name="Le Floch G."/>
        </authorList>
    </citation>
    <scope>NUCLEOTIDE SEQUENCE</scope>
    <source>
        <strain evidence="2">IMI 504893</strain>
    </source>
</reference>
<feature type="region of interest" description="Disordered" evidence="1">
    <location>
        <begin position="149"/>
        <end position="191"/>
    </location>
</feature>
<evidence type="ECO:0000313" key="3">
    <source>
        <dbReference type="Proteomes" id="UP000830671"/>
    </source>
</evidence>
<dbReference type="GeneID" id="73351375"/>